<dbReference type="Gene3D" id="3.30.1330.60">
    <property type="entry name" value="OmpA-like domain"/>
    <property type="match status" value="1"/>
</dbReference>
<dbReference type="OrthoDB" id="9805832at2"/>
<dbReference type="GO" id="GO:0009279">
    <property type="term" value="C:cell outer membrane"/>
    <property type="evidence" value="ECO:0007669"/>
    <property type="project" value="UniProtKB-SubCell"/>
</dbReference>
<dbReference type="InterPro" id="IPR036737">
    <property type="entry name" value="OmpA-like_sf"/>
</dbReference>
<keyword evidence="7" id="KW-0732">Signal</keyword>
<dbReference type="InterPro" id="IPR006664">
    <property type="entry name" value="OMP_bac"/>
</dbReference>
<name>A0A193LH22_9GAMM</name>
<dbReference type="PROSITE" id="PS51123">
    <property type="entry name" value="OMPA_2"/>
    <property type="match status" value="1"/>
</dbReference>
<organism evidence="9 10">
    <name type="scientific">Woeseia oceani</name>
    <dbReference type="NCBI Taxonomy" id="1548547"/>
    <lineage>
        <taxon>Bacteria</taxon>
        <taxon>Pseudomonadati</taxon>
        <taxon>Pseudomonadota</taxon>
        <taxon>Gammaproteobacteria</taxon>
        <taxon>Woeseiales</taxon>
        <taxon>Woeseiaceae</taxon>
        <taxon>Woeseia</taxon>
    </lineage>
</organism>
<evidence type="ECO:0000256" key="4">
    <source>
        <dbReference type="PROSITE-ProRule" id="PRU00473"/>
    </source>
</evidence>
<evidence type="ECO:0000256" key="6">
    <source>
        <dbReference type="SAM" id="Phobius"/>
    </source>
</evidence>
<dbReference type="InterPro" id="IPR050330">
    <property type="entry name" value="Bact_OuterMem_StrucFunc"/>
</dbReference>
<evidence type="ECO:0000256" key="1">
    <source>
        <dbReference type="ARBA" id="ARBA00004442"/>
    </source>
</evidence>
<keyword evidence="3" id="KW-0998">Cell outer membrane</keyword>
<feature type="signal peptide" evidence="7">
    <location>
        <begin position="1"/>
        <end position="21"/>
    </location>
</feature>
<gene>
    <name evidence="9" type="ORF">BA177_12065</name>
</gene>
<keyword evidence="2 4" id="KW-0472">Membrane</keyword>
<keyword evidence="10" id="KW-1185">Reference proteome</keyword>
<feature type="chain" id="PRO_5008260206" description="OmpA-like domain-containing protein" evidence="7">
    <location>
        <begin position="22"/>
        <end position="241"/>
    </location>
</feature>
<reference evidence="9 10" key="1">
    <citation type="submission" date="2016-06" db="EMBL/GenBank/DDBJ databases">
        <title>Complete genome sequence of a deep-branching marine Gamma Proteobacterium Woeseia oceani type strain XK5.</title>
        <authorList>
            <person name="Mu D."/>
            <person name="Du Z."/>
        </authorList>
    </citation>
    <scope>NUCLEOTIDE SEQUENCE [LARGE SCALE GENOMIC DNA]</scope>
    <source>
        <strain evidence="9 10">XK5</strain>
    </source>
</reference>
<dbReference type="RefSeq" id="WP_068616530.1">
    <property type="nucleotide sequence ID" value="NZ_CP016268.1"/>
</dbReference>
<evidence type="ECO:0000313" key="9">
    <source>
        <dbReference type="EMBL" id="ANO51835.1"/>
    </source>
</evidence>
<keyword evidence="6" id="KW-0812">Transmembrane</keyword>
<dbReference type="STRING" id="1548547.BA177_12065"/>
<evidence type="ECO:0000256" key="5">
    <source>
        <dbReference type="SAM" id="Coils"/>
    </source>
</evidence>
<evidence type="ECO:0000313" key="10">
    <source>
        <dbReference type="Proteomes" id="UP000092695"/>
    </source>
</evidence>
<proteinExistence type="predicted"/>
<comment type="subcellular location">
    <subcellularLocation>
        <location evidence="1">Cell outer membrane</location>
    </subcellularLocation>
</comment>
<keyword evidence="6" id="KW-1133">Transmembrane helix</keyword>
<dbReference type="PANTHER" id="PTHR30329">
    <property type="entry name" value="STATOR ELEMENT OF FLAGELLAR MOTOR COMPLEX"/>
    <property type="match status" value="1"/>
</dbReference>
<evidence type="ECO:0000256" key="7">
    <source>
        <dbReference type="SAM" id="SignalP"/>
    </source>
</evidence>
<accession>A0A193LH22</accession>
<dbReference type="AlphaFoldDB" id="A0A193LH22"/>
<keyword evidence="5" id="KW-0175">Coiled coil</keyword>
<dbReference type="PANTHER" id="PTHR30329:SF21">
    <property type="entry name" value="LIPOPROTEIN YIAD-RELATED"/>
    <property type="match status" value="1"/>
</dbReference>
<dbReference type="Pfam" id="PF00691">
    <property type="entry name" value="OmpA"/>
    <property type="match status" value="1"/>
</dbReference>
<dbReference type="InterPro" id="IPR006665">
    <property type="entry name" value="OmpA-like"/>
</dbReference>
<dbReference type="CDD" id="cd07185">
    <property type="entry name" value="OmpA_C-like"/>
    <property type="match status" value="1"/>
</dbReference>
<sequence length="241" mass="25575">MTRTLLILGTALALIGNTAQAASSPKEERLGIGLGLTVGAAAGGPVGAIIGAAIGAKFGDNYHNKNTEIGELQSSLARSSSRVNELESTVADLNRDISVIDSDLRRLQSQSRPELLSLLQAGIEMDLLFRTDEHVLVDGTRSRVAQLAATLASMPDVQVQLDGFADERGDETYNRDLSARRASSIRDLLVANGVAESRIKISAHGETPANDTYPDSYALDRKVGLTLFIADSQAFAANPQD</sequence>
<dbReference type="SUPFAM" id="SSF103088">
    <property type="entry name" value="OmpA-like"/>
    <property type="match status" value="1"/>
</dbReference>
<dbReference type="Proteomes" id="UP000092695">
    <property type="component" value="Chromosome"/>
</dbReference>
<dbReference type="PRINTS" id="PR01021">
    <property type="entry name" value="OMPADOMAIN"/>
</dbReference>
<dbReference type="KEGG" id="woc:BA177_12065"/>
<dbReference type="EMBL" id="CP016268">
    <property type="protein sequence ID" value="ANO51835.1"/>
    <property type="molecule type" value="Genomic_DNA"/>
</dbReference>
<feature type="transmembrane region" description="Helical" evidence="6">
    <location>
        <begin position="31"/>
        <end position="56"/>
    </location>
</feature>
<feature type="coiled-coil region" evidence="5">
    <location>
        <begin position="76"/>
        <end position="110"/>
    </location>
</feature>
<evidence type="ECO:0000259" key="8">
    <source>
        <dbReference type="PROSITE" id="PS51123"/>
    </source>
</evidence>
<evidence type="ECO:0000256" key="2">
    <source>
        <dbReference type="ARBA" id="ARBA00023136"/>
    </source>
</evidence>
<protein>
    <recommendedName>
        <fullName evidence="8">OmpA-like domain-containing protein</fullName>
    </recommendedName>
</protein>
<evidence type="ECO:0000256" key="3">
    <source>
        <dbReference type="ARBA" id="ARBA00023237"/>
    </source>
</evidence>
<feature type="domain" description="OmpA-like" evidence="8">
    <location>
        <begin position="116"/>
        <end position="231"/>
    </location>
</feature>